<dbReference type="KEGG" id="mtar:DF168_00102"/>
<proteinExistence type="inferred from homology"/>
<dbReference type="InterPro" id="IPR012577">
    <property type="entry name" value="NIPSNAP"/>
</dbReference>
<dbReference type="SUPFAM" id="SSF54909">
    <property type="entry name" value="Dimeric alpha+beta barrel"/>
    <property type="match status" value="1"/>
</dbReference>
<dbReference type="Proteomes" id="UP000247465">
    <property type="component" value="Chromosome"/>
</dbReference>
<comment type="similarity">
    <text evidence="1">Belongs to the NipSnap family.</text>
</comment>
<evidence type="ECO:0000259" key="2">
    <source>
        <dbReference type="Pfam" id="PF07978"/>
    </source>
</evidence>
<dbReference type="AlphaFoldDB" id="A0A2Z4AK56"/>
<dbReference type="PANTHER" id="PTHR21017:SF17">
    <property type="entry name" value="PROTEIN NIPSNAP"/>
    <property type="match status" value="1"/>
</dbReference>
<dbReference type="Pfam" id="PF07978">
    <property type="entry name" value="NIPSNAP"/>
    <property type="match status" value="1"/>
</dbReference>
<feature type="domain" description="NIPSNAP" evidence="2">
    <location>
        <begin position="3"/>
        <end position="106"/>
    </location>
</feature>
<accession>A0A2Z4AK56</accession>
<protein>
    <recommendedName>
        <fullName evidence="2">NIPSNAP domain-containing protein</fullName>
    </recommendedName>
</protein>
<dbReference type="InterPro" id="IPR051557">
    <property type="entry name" value="NipSnap_domain"/>
</dbReference>
<evidence type="ECO:0000256" key="1">
    <source>
        <dbReference type="ARBA" id="ARBA00005291"/>
    </source>
</evidence>
<evidence type="ECO:0000313" key="3">
    <source>
        <dbReference type="EMBL" id="AWT58930.1"/>
    </source>
</evidence>
<dbReference type="EMBL" id="CP029803">
    <property type="protein sequence ID" value="AWT58930.1"/>
    <property type="molecule type" value="Genomic_DNA"/>
</dbReference>
<gene>
    <name evidence="3" type="ORF">DF168_00102</name>
</gene>
<name>A0A2Z4AK56_9BACT</name>
<dbReference type="Gene3D" id="3.30.70.100">
    <property type="match status" value="1"/>
</dbReference>
<organism evidence="3 4">
    <name type="scientific">Candidatus Moanibacter tarae</name>
    <dbReference type="NCBI Taxonomy" id="2200854"/>
    <lineage>
        <taxon>Bacteria</taxon>
        <taxon>Pseudomonadati</taxon>
        <taxon>Verrucomicrobiota</taxon>
        <taxon>Opitutia</taxon>
        <taxon>Puniceicoccales</taxon>
        <taxon>Puniceicoccales incertae sedis</taxon>
        <taxon>Candidatus Moanibacter</taxon>
    </lineage>
</organism>
<reference evidence="3 4" key="1">
    <citation type="submission" date="2018-06" db="EMBL/GenBank/DDBJ databases">
        <title>Draft Genome Sequence of a Novel Marine Bacterium Related to the Verrucomicrobia.</title>
        <authorList>
            <person name="Vosseberg J."/>
            <person name="Martijn J."/>
            <person name="Ettema T.J.G."/>
        </authorList>
    </citation>
    <scope>NUCLEOTIDE SEQUENCE [LARGE SCALE GENOMIC DNA]</scope>
    <source>
        <strain evidence="3">TARA_B100001123</strain>
    </source>
</reference>
<sequence>MLYELRIYECNPGMLPALNKRFAAHTMKLFEKHGIQSIGYWTTAVGDSNHELTYLVAFPDANHRQEAWAKFRADPEWQRVFEQSHKFGVIVKNVKNQLLEPTTYSPMQ</sequence>
<evidence type="ECO:0000313" key="4">
    <source>
        <dbReference type="Proteomes" id="UP000247465"/>
    </source>
</evidence>
<dbReference type="PANTHER" id="PTHR21017">
    <property type="entry name" value="NIPSNAP-RELATED"/>
    <property type="match status" value="1"/>
</dbReference>
<dbReference type="InterPro" id="IPR011008">
    <property type="entry name" value="Dimeric_a/b-barrel"/>
</dbReference>